<dbReference type="EMBL" id="LAQS01000004">
    <property type="protein sequence ID" value="KKZ75193.1"/>
    <property type="molecule type" value="Genomic_DNA"/>
</dbReference>
<comment type="similarity">
    <text evidence="1 3">Belongs to the short-chain dehydrogenases/reductases (SDR) family.</text>
</comment>
<evidence type="ECO:0000256" key="3">
    <source>
        <dbReference type="RuleBase" id="RU000363"/>
    </source>
</evidence>
<proteinExistence type="inferred from homology"/>
<dbReference type="RefSeq" id="WP_046905996.1">
    <property type="nucleotide sequence ID" value="NZ_BAAAXG010000002.1"/>
</dbReference>
<dbReference type="SUPFAM" id="SSF51735">
    <property type="entry name" value="NAD(P)-binding Rossmann-fold domains"/>
    <property type="match status" value="1"/>
</dbReference>
<dbReference type="InterPro" id="IPR002347">
    <property type="entry name" value="SDR_fam"/>
</dbReference>
<dbReference type="PANTHER" id="PTHR42760">
    <property type="entry name" value="SHORT-CHAIN DEHYDROGENASES/REDUCTASES FAMILY MEMBER"/>
    <property type="match status" value="1"/>
</dbReference>
<keyword evidence="2" id="KW-0560">Oxidoreductase</keyword>
<evidence type="ECO:0000313" key="5">
    <source>
        <dbReference type="Proteomes" id="UP000265325"/>
    </source>
</evidence>
<dbReference type="AlphaFoldDB" id="A0A2P2GUL4"/>
<evidence type="ECO:0000256" key="2">
    <source>
        <dbReference type="ARBA" id="ARBA00023002"/>
    </source>
</evidence>
<dbReference type="Pfam" id="PF13561">
    <property type="entry name" value="adh_short_C2"/>
    <property type="match status" value="1"/>
</dbReference>
<name>A0A2P2GUL4_STREW</name>
<dbReference type="InterPro" id="IPR036291">
    <property type="entry name" value="NAD(P)-bd_dom_sf"/>
</dbReference>
<dbReference type="PRINTS" id="PR00080">
    <property type="entry name" value="SDRFAMILY"/>
</dbReference>
<sequence>MPAAIDLTGSVAVVTGVCGRLGAVWVDALLGAGADVVGLDVRDTVGPELRAVLDAHDPKRFLPLVADVTDTAGLRRALDACLERAGEPAVLVNNAGIDSPPSAEGTGWRFEDIPDEVSGGVLDVNAQGTLRMCQVFGSRMARNGRGSIVNIGSMYGGLAPDPRMYEHLPVDPPFLKPPAYGMSKAGVAALTRYLAALWGPAGVRVNTLSPGGVLGAQDPVFREKFDAKVPLRRMARPEDLTGPLLFLASDLSRYVTGTELAVDGGFGCW</sequence>
<comment type="caution">
    <text evidence="4">The sequence shown here is derived from an EMBL/GenBank/DDBJ whole genome shotgun (WGS) entry which is preliminary data.</text>
</comment>
<dbReference type="Pfam" id="PF00106">
    <property type="entry name" value="adh_short"/>
    <property type="match status" value="1"/>
</dbReference>
<dbReference type="OrthoDB" id="286404at2"/>
<dbReference type="Proteomes" id="UP000265325">
    <property type="component" value="Unassembled WGS sequence"/>
</dbReference>
<dbReference type="PANTHER" id="PTHR42760:SF133">
    <property type="entry name" value="3-OXOACYL-[ACYL-CARRIER-PROTEIN] REDUCTASE"/>
    <property type="match status" value="1"/>
</dbReference>
<accession>A0A2P2GUL4</accession>
<evidence type="ECO:0000256" key="1">
    <source>
        <dbReference type="ARBA" id="ARBA00006484"/>
    </source>
</evidence>
<dbReference type="Gene3D" id="3.40.50.720">
    <property type="entry name" value="NAD(P)-binding Rossmann-like Domain"/>
    <property type="match status" value="1"/>
</dbReference>
<organism evidence="4 5">
    <name type="scientific">Streptomyces showdoensis</name>
    <dbReference type="NCBI Taxonomy" id="68268"/>
    <lineage>
        <taxon>Bacteria</taxon>
        <taxon>Bacillati</taxon>
        <taxon>Actinomycetota</taxon>
        <taxon>Actinomycetes</taxon>
        <taxon>Kitasatosporales</taxon>
        <taxon>Streptomycetaceae</taxon>
        <taxon>Streptomyces</taxon>
    </lineage>
</organism>
<reference evidence="4 5" key="1">
    <citation type="submission" date="2015-05" db="EMBL/GenBank/DDBJ databases">
        <title>Draft Genome assembly of Streptomyces showdoensis.</title>
        <authorList>
            <person name="Thapa K.K."/>
            <person name="Metsa-Ketela M."/>
        </authorList>
    </citation>
    <scope>NUCLEOTIDE SEQUENCE [LARGE SCALE GENOMIC DNA]</scope>
    <source>
        <strain evidence="4 5">ATCC 15227</strain>
    </source>
</reference>
<keyword evidence="5" id="KW-1185">Reference proteome</keyword>
<dbReference type="PRINTS" id="PR00081">
    <property type="entry name" value="GDHRDH"/>
</dbReference>
<dbReference type="GO" id="GO:0016616">
    <property type="term" value="F:oxidoreductase activity, acting on the CH-OH group of donors, NAD or NADP as acceptor"/>
    <property type="evidence" value="ECO:0007669"/>
    <property type="project" value="TreeGrafter"/>
</dbReference>
<evidence type="ECO:0000313" key="4">
    <source>
        <dbReference type="EMBL" id="KKZ75193.1"/>
    </source>
</evidence>
<protein>
    <submittedName>
        <fullName evidence="4">Dehydrogenase</fullName>
    </submittedName>
</protein>
<gene>
    <name evidence="4" type="ORF">VO63_03450</name>
</gene>